<evidence type="ECO:0000313" key="1">
    <source>
        <dbReference type="EMBL" id="AHM75467.1"/>
    </source>
</evidence>
<evidence type="ECO:0008006" key="3">
    <source>
        <dbReference type="Google" id="ProtNLM"/>
    </source>
</evidence>
<dbReference type="InterPro" id="IPR009679">
    <property type="entry name" value="Phage_186_CII-like"/>
</dbReference>
<dbReference type="AlphaFoldDB" id="A0A7U4K2D5"/>
<dbReference type="Proteomes" id="UP000230961">
    <property type="component" value="Chromosome"/>
</dbReference>
<sequence length="171" mass="18595">MFDYQVSKHPCFDVAMRRFALTHNLSELAGRVGMNPQTLRNKLNPDQPHYLNVMELLTLTDITEDPTLLDGLLAQLQCLPAVPVNEASPSNLPTHALSATAAIGAIAGETVATEPMTQSRRNAIFDRANQAIRELQLIRFVVSVEMRFQSTPALAAAVDFISASGLVPGLN</sequence>
<dbReference type="GO" id="GO:0003677">
    <property type="term" value="F:DNA binding"/>
    <property type="evidence" value="ECO:0007669"/>
    <property type="project" value="InterPro"/>
</dbReference>
<reference evidence="1 2" key="1">
    <citation type="submission" date="2017-11" db="EMBL/GenBank/DDBJ databases">
        <title>The complete genome sequence and comparative genome analysis of Yersinia enterocolitica strain LC20.</title>
        <authorList>
            <person name="Shi G."/>
            <person name="Su M."/>
            <person name="Liang J."/>
            <person name="Gu W."/>
            <person name="Xiao Y."/>
            <person name="Zhang Z."/>
            <person name="Qiu H."/>
            <person name="Duan R."/>
            <person name="Zhang Z."/>
            <person name="Li Y."/>
            <person name="Zhang X."/>
            <person name="Ling Y."/>
            <person name="Song L."/>
            <person name="Chen M."/>
            <person name="Zhao Y."/>
            <person name="Wu J."/>
            <person name="Jing H."/>
            <person name="Xiao J."/>
            <person name="Wang X."/>
        </authorList>
    </citation>
    <scope>NUCLEOTIDE SEQUENCE [LARGE SCALE GENOMIC DNA]</scope>
    <source>
        <strain evidence="1 2">LC20</strain>
    </source>
</reference>
<gene>
    <name evidence="1" type="ORF">LC20_04214</name>
</gene>
<name>A0A7U4K2D5_YEREN</name>
<dbReference type="EMBL" id="CP007448">
    <property type="protein sequence ID" value="AHM75467.1"/>
    <property type="molecule type" value="Genomic_DNA"/>
</dbReference>
<evidence type="ECO:0000313" key="2">
    <source>
        <dbReference type="Proteomes" id="UP000230961"/>
    </source>
</evidence>
<accession>A0A7U4K2D5</accession>
<organism evidence="1 2">
    <name type="scientific">Yersinia enterocolitica LC20</name>
    <dbReference type="NCBI Taxonomy" id="1443113"/>
    <lineage>
        <taxon>Bacteria</taxon>
        <taxon>Pseudomonadati</taxon>
        <taxon>Pseudomonadota</taxon>
        <taxon>Gammaproteobacteria</taxon>
        <taxon>Enterobacterales</taxon>
        <taxon>Yersiniaceae</taxon>
        <taxon>Yersinia</taxon>
    </lineage>
</organism>
<proteinExistence type="predicted"/>
<dbReference type="Pfam" id="PF06892">
    <property type="entry name" value="Phage_CP76"/>
    <property type="match status" value="1"/>
</dbReference>
<protein>
    <recommendedName>
        <fullName evidence="3">Regulatory CII family protein</fullName>
    </recommendedName>
</protein>
<dbReference type="KEGG" id="yel:LC20_04214"/>